<dbReference type="Pfam" id="PF05618">
    <property type="entry name" value="Zn_protease"/>
    <property type="match status" value="1"/>
</dbReference>
<organism evidence="3 4">
    <name type="scientific">Tropicimonas omnivorans</name>
    <dbReference type="NCBI Taxonomy" id="3075590"/>
    <lineage>
        <taxon>Bacteria</taxon>
        <taxon>Pseudomonadati</taxon>
        <taxon>Pseudomonadota</taxon>
        <taxon>Alphaproteobacteria</taxon>
        <taxon>Rhodobacterales</taxon>
        <taxon>Roseobacteraceae</taxon>
        <taxon>Tropicimonas</taxon>
    </lineage>
</organism>
<reference evidence="3 4" key="1">
    <citation type="submission" date="2023-09" db="EMBL/GenBank/DDBJ databases">
        <authorList>
            <person name="Rey-Velasco X."/>
        </authorList>
    </citation>
    <scope>NUCLEOTIDE SEQUENCE [LARGE SCALE GENOMIC DNA]</scope>
    <source>
        <strain evidence="3 4">F158</strain>
    </source>
</reference>
<sequence>MPTRPTTPTVIGWRERAGLPDLDIPELVAKIDTGARTSAIHATRIVPFEKDGESWVRFHVPHAGLPRAFDCEAVLLGQREITNTSGKPELRHVISTGLVIAGRRWKIELSLAHRGGMRHPIILGRTAIRKRNILVDAGRSFMTRPRPTHKAKSPSDAKDAI</sequence>
<dbReference type="PANTHER" id="PTHR38037">
    <property type="entry name" value="ZN_PROTEASE DOMAIN-CONTAINING PROTEIN"/>
    <property type="match status" value="1"/>
</dbReference>
<keyword evidence="4" id="KW-1185">Reference proteome</keyword>
<feature type="region of interest" description="Disordered" evidence="1">
    <location>
        <begin position="139"/>
        <end position="161"/>
    </location>
</feature>
<dbReference type="EMBL" id="JAVRHL010000001">
    <property type="protein sequence ID" value="MDT0681357.1"/>
    <property type="molecule type" value="Genomic_DNA"/>
</dbReference>
<dbReference type="InterPro" id="IPR021109">
    <property type="entry name" value="Peptidase_aspartic_dom_sf"/>
</dbReference>
<dbReference type="Proteomes" id="UP001265259">
    <property type="component" value="Unassembled WGS sequence"/>
</dbReference>
<feature type="domain" description="Retropepsin-like aspartic endopeptidase" evidence="2">
    <location>
        <begin position="10"/>
        <end position="143"/>
    </location>
</feature>
<comment type="caution">
    <text evidence="3">The sequence shown here is derived from an EMBL/GenBank/DDBJ whole genome shotgun (WGS) entry which is preliminary data.</text>
</comment>
<dbReference type="InterPro" id="IPR008503">
    <property type="entry name" value="Asp_endopeptidase"/>
</dbReference>
<dbReference type="SUPFAM" id="SSF50630">
    <property type="entry name" value="Acid proteases"/>
    <property type="match status" value="1"/>
</dbReference>
<dbReference type="PANTHER" id="PTHR38037:SF2">
    <property type="entry name" value="ATP-DEPENDENT ZINC PROTEASE DOMAIN-CONTAINING PROTEIN-RELATED"/>
    <property type="match status" value="1"/>
</dbReference>
<accession>A0ABU3DDY2</accession>
<dbReference type="RefSeq" id="WP_311688971.1">
    <property type="nucleotide sequence ID" value="NZ_JAVRHL010000001.1"/>
</dbReference>
<evidence type="ECO:0000313" key="3">
    <source>
        <dbReference type="EMBL" id="MDT0681357.1"/>
    </source>
</evidence>
<evidence type="ECO:0000259" key="2">
    <source>
        <dbReference type="Pfam" id="PF05618"/>
    </source>
</evidence>
<proteinExistence type="predicted"/>
<evidence type="ECO:0000256" key="1">
    <source>
        <dbReference type="SAM" id="MobiDB-lite"/>
    </source>
</evidence>
<name>A0ABU3DDY2_9RHOB</name>
<gene>
    <name evidence="3" type="ORF">RM543_01570</name>
</gene>
<dbReference type="Gene3D" id="2.40.70.10">
    <property type="entry name" value="Acid Proteases"/>
    <property type="match status" value="1"/>
</dbReference>
<evidence type="ECO:0000313" key="4">
    <source>
        <dbReference type="Proteomes" id="UP001265259"/>
    </source>
</evidence>
<protein>
    <submittedName>
        <fullName evidence="3">RimK/LysX family protein</fullName>
    </submittedName>
</protein>